<name>A0A7S2S7K3_9STRA</name>
<keyword evidence="7" id="KW-0325">Glycoprotein</keyword>
<evidence type="ECO:0000313" key="11">
    <source>
        <dbReference type="EMBL" id="CAD9691824.1"/>
    </source>
</evidence>
<dbReference type="PANTHER" id="PTHR10519">
    <property type="entry name" value="GABA-B RECEPTOR"/>
    <property type="match status" value="1"/>
</dbReference>
<feature type="transmembrane region" description="Helical" evidence="9">
    <location>
        <begin position="219"/>
        <end position="245"/>
    </location>
</feature>
<keyword evidence="6" id="KW-0675">Receptor</keyword>
<sequence>MWFFSDESSFRILQKRITKLEIFDVLKGSFYFKQANEAASYHEKMQQFLSDWDSFELGRDLTNLLPEQIQPAEDIFERYKSHDPTLKFVLERGGYLYDAVAAAGLIACREFPSLRINRSSFAPRFLNGSLGLKLAGLTGDLEFTENGNRKESTGRLQMLNLETISGWGYSFQPVGIFHIETSEFDFQCTVCKPPVYNGGRVEKPVNIESPVENMNYDSALGIVTFLMFVANCIPAASAFIFCRVHRDHPVVKAAQPLFMNVICLGAIISSFSLIPLAFTDQAGPKANGSGGNAFASSGCGLSWWLYCIGFMFTFTPLFLKMNRAYNILYDTSYRSHKITDRSMVISILLFTSVDVIFLTAWGVYDPMVYVRKVTYNEYSQPVNSVGACASETSAYFIGVILFYHVSILAYTSFIAYKASNVNTAFSEAKYITISIYSSLQLLVLGLPLAVIVMDIPNLSVYVRLGIVFLNDFSVQVAIFGPKLYFYKYGASMDGVGGDMVAVSYERQKRIEAKKKSSGASSSAKTSSE</sequence>
<dbReference type="GO" id="GO:0038039">
    <property type="term" value="C:G protein-coupled receptor heterodimeric complex"/>
    <property type="evidence" value="ECO:0007669"/>
    <property type="project" value="TreeGrafter"/>
</dbReference>
<evidence type="ECO:0000259" key="10">
    <source>
        <dbReference type="PROSITE" id="PS50259"/>
    </source>
</evidence>
<keyword evidence="3 9" id="KW-1133">Transmembrane helix</keyword>
<feature type="transmembrane region" description="Helical" evidence="9">
    <location>
        <begin position="257"/>
        <end position="278"/>
    </location>
</feature>
<dbReference type="EMBL" id="HBHK01017568">
    <property type="protein sequence ID" value="CAD9691824.1"/>
    <property type="molecule type" value="Transcribed_RNA"/>
</dbReference>
<keyword evidence="4" id="KW-0297">G-protein coupled receptor</keyword>
<feature type="transmembrane region" description="Helical" evidence="9">
    <location>
        <begin position="458"/>
        <end position="479"/>
    </location>
</feature>
<dbReference type="InterPro" id="IPR002455">
    <property type="entry name" value="GPCR3_GABA-B"/>
</dbReference>
<evidence type="ECO:0000256" key="6">
    <source>
        <dbReference type="ARBA" id="ARBA00023170"/>
    </source>
</evidence>
<reference evidence="11" key="1">
    <citation type="submission" date="2021-01" db="EMBL/GenBank/DDBJ databases">
        <authorList>
            <person name="Corre E."/>
            <person name="Pelletier E."/>
            <person name="Niang G."/>
            <person name="Scheremetjew M."/>
            <person name="Finn R."/>
            <person name="Kale V."/>
            <person name="Holt S."/>
            <person name="Cochrane G."/>
            <person name="Meng A."/>
            <person name="Brown T."/>
            <person name="Cohen L."/>
        </authorList>
    </citation>
    <scope>NUCLEOTIDE SEQUENCE</scope>
    <source>
        <strain evidence="11">NY070348D</strain>
    </source>
</reference>
<evidence type="ECO:0000256" key="7">
    <source>
        <dbReference type="ARBA" id="ARBA00023180"/>
    </source>
</evidence>
<evidence type="ECO:0000256" key="9">
    <source>
        <dbReference type="SAM" id="Phobius"/>
    </source>
</evidence>
<feature type="transmembrane region" description="Helical" evidence="9">
    <location>
        <begin position="303"/>
        <end position="321"/>
    </location>
</feature>
<evidence type="ECO:0000256" key="5">
    <source>
        <dbReference type="ARBA" id="ARBA00023136"/>
    </source>
</evidence>
<comment type="subcellular location">
    <subcellularLocation>
        <location evidence="1">Membrane</location>
        <topology evidence="1">Multi-pass membrane protein</topology>
    </subcellularLocation>
</comment>
<dbReference type="InterPro" id="IPR017978">
    <property type="entry name" value="GPCR_3_C"/>
</dbReference>
<proteinExistence type="predicted"/>
<evidence type="ECO:0000256" key="3">
    <source>
        <dbReference type="ARBA" id="ARBA00022989"/>
    </source>
</evidence>
<feature type="transmembrane region" description="Helical" evidence="9">
    <location>
        <begin position="342"/>
        <end position="364"/>
    </location>
</feature>
<gene>
    <name evidence="11" type="ORF">QSP1433_LOCUS11127</name>
</gene>
<evidence type="ECO:0000256" key="4">
    <source>
        <dbReference type="ARBA" id="ARBA00023040"/>
    </source>
</evidence>
<evidence type="ECO:0000256" key="2">
    <source>
        <dbReference type="ARBA" id="ARBA00022692"/>
    </source>
</evidence>
<dbReference type="AlphaFoldDB" id="A0A7S2S7K3"/>
<dbReference type="PROSITE" id="PS50259">
    <property type="entry name" value="G_PROTEIN_RECEP_F3_4"/>
    <property type="match status" value="1"/>
</dbReference>
<keyword evidence="2 9" id="KW-0812">Transmembrane</keyword>
<dbReference type="GO" id="GO:0004965">
    <property type="term" value="F:G protein-coupled GABA receptor activity"/>
    <property type="evidence" value="ECO:0007669"/>
    <property type="project" value="InterPro"/>
</dbReference>
<feature type="domain" description="G-protein coupled receptors family 3 profile" evidence="10">
    <location>
        <begin position="299"/>
        <end position="484"/>
    </location>
</feature>
<organism evidence="11">
    <name type="scientific">Mucochytrium quahogii</name>
    <dbReference type="NCBI Taxonomy" id="96639"/>
    <lineage>
        <taxon>Eukaryota</taxon>
        <taxon>Sar</taxon>
        <taxon>Stramenopiles</taxon>
        <taxon>Bigyra</taxon>
        <taxon>Labyrinthulomycetes</taxon>
        <taxon>Thraustochytrida</taxon>
        <taxon>Thraustochytriidae</taxon>
        <taxon>Mucochytrium</taxon>
    </lineage>
</organism>
<protein>
    <recommendedName>
        <fullName evidence="10">G-protein coupled receptors family 3 profile domain-containing protein</fullName>
    </recommendedName>
</protein>
<dbReference type="Pfam" id="PF00003">
    <property type="entry name" value="7tm_3"/>
    <property type="match status" value="1"/>
</dbReference>
<accession>A0A7S2S7K3</accession>
<evidence type="ECO:0000256" key="1">
    <source>
        <dbReference type="ARBA" id="ARBA00004141"/>
    </source>
</evidence>
<dbReference type="PANTHER" id="PTHR10519:SF20">
    <property type="entry name" value="G-PROTEIN COUPLED RECEPTOR 156-RELATED"/>
    <property type="match status" value="1"/>
</dbReference>
<keyword evidence="8" id="KW-0807">Transducer</keyword>
<evidence type="ECO:0000256" key="8">
    <source>
        <dbReference type="ARBA" id="ARBA00023224"/>
    </source>
</evidence>
<keyword evidence="5 9" id="KW-0472">Membrane</keyword>
<feature type="transmembrane region" description="Helical" evidence="9">
    <location>
        <begin position="428"/>
        <end position="452"/>
    </location>
</feature>
<feature type="transmembrane region" description="Helical" evidence="9">
    <location>
        <begin position="394"/>
        <end position="416"/>
    </location>
</feature>